<dbReference type="SUPFAM" id="SSF47616">
    <property type="entry name" value="GST C-terminal domain-like"/>
    <property type="match status" value="1"/>
</dbReference>
<keyword evidence="3" id="KW-0808">Transferase</keyword>
<accession>A0A840MJP7</accession>
<dbReference type="CDD" id="cd03056">
    <property type="entry name" value="GST_N_4"/>
    <property type="match status" value="1"/>
</dbReference>
<dbReference type="Pfam" id="PF00043">
    <property type="entry name" value="GST_C"/>
    <property type="match status" value="1"/>
</dbReference>
<feature type="domain" description="GST C-terminal" evidence="2">
    <location>
        <begin position="84"/>
        <end position="198"/>
    </location>
</feature>
<dbReference type="GO" id="GO:0004364">
    <property type="term" value="F:glutathione transferase activity"/>
    <property type="evidence" value="ECO:0007669"/>
    <property type="project" value="UniProtKB-EC"/>
</dbReference>
<sequence>MLKGYGMSLSGNCYKVKLALTQLGLPFEWHEVDLRGGEQRTSQFLRMNPNGKVPVLQIDEQTFLPESNAILYYLGQGTPLMPQSKLEQAQVMQWLFFEQYSHEPYIAVARFIVKLAGRPASREQELQNCIVNGYKALDVMEQHLARHNFFVSNQYSIADIALYAYTHKAEDGGFSLDNYPAIRAWMSRVTQQPKHIPM</sequence>
<dbReference type="InterPro" id="IPR010987">
    <property type="entry name" value="Glutathione-S-Trfase_C-like"/>
</dbReference>
<comment type="caution">
    <text evidence="3">The sequence shown here is derived from an EMBL/GenBank/DDBJ whole genome shotgun (WGS) entry which is preliminary data.</text>
</comment>
<proteinExistence type="predicted"/>
<keyword evidence="4" id="KW-1185">Reference proteome</keyword>
<dbReference type="SFLD" id="SFLDG01151">
    <property type="entry name" value="Main.2:_Nu-like"/>
    <property type="match status" value="1"/>
</dbReference>
<dbReference type="PROSITE" id="PS50404">
    <property type="entry name" value="GST_NTER"/>
    <property type="match status" value="1"/>
</dbReference>
<dbReference type="InterPro" id="IPR040079">
    <property type="entry name" value="Glutathione_S-Trfase"/>
</dbReference>
<dbReference type="PANTHER" id="PTHR44051">
    <property type="entry name" value="GLUTATHIONE S-TRANSFERASE-RELATED"/>
    <property type="match status" value="1"/>
</dbReference>
<dbReference type="RefSeq" id="WP_184034258.1">
    <property type="nucleotide sequence ID" value="NZ_JACHHY010000002.1"/>
</dbReference>
<dbReference type="Proteomes" id="UP000575898">
    <property type="component" value="Unassembled WGS sequence"/>
</dbReference>
<reference evidence="3 4" key="1">
    <citation type="submission" date="2020-08" db="EMBL/GenBank/DDBJ databases">
        <title>Genomic Encyclopedia of Type Strains, Phase IV (KMG-IV): sequencing the most valuable type-strain genomes for metagenomic binning, comparative biology and taxonomic classification.</title>
        <authorList>
            <person name="Goeker M."/>
        </authorList>
    </citation>
    <scope>NUCLEOTIDE SEQUENCE [LARGE SCALE GENOMIC DNA]</scope>
    <source>
        <strain evidence="3 4">DSM 27165</strain>
    </source>
</reference>
<gene>
    <name evidence="3" type="ORF">HNQ59_000309</name>
</gene>
<dbReference type="PROSITE" id="PS50405">
    <property type="entry name" value="GST_CTER"/>
    <property type="match status" value="1"/>
</dbReference>
<name>A0A840MJP7_9PROT</name>
<dbReference type="EC" id="2.5.1.18" evidence="3"/>
<dbReference type="InterPro" id="IPR004045">
    <property type="entry name" value="Glutathione_S-Trfase_N"/>
</dbReference>
<dbReference type="AlphaFoldDB" id="A0A840MJP7"/>
<dbReference type="EMBL" id="JACHHY010000002">
    <property type="protein sequence ID" value="MBB5017047.1"/>
    <property type="molecule type" value="Genomic_DNA"/>
</dbReference>
<dbReference type="PANTHER" id="PTHR44051:SF2">
    <property type="entry name" value="HYPOTHETICAL GLUTATHIONE S-TRANSFERASE LIKE PROTEIN"/>
    <property type="match status" value="1"/>
</dbReference>
<dbReference type="Gene3D" id="3.40.30.10">
    <property type="entry name" value="Glutaredoxin"/>
    <property type="match status" value="1"/>
</dbReference>
<evidence type="ECO:0000259" key="2">
    <source>
        <dbReference type="PROSITE" id="PS50405"/>
    </source>
</evidence>
<evidence type="ECO:0000313" key="3">
    <source>
        <dbReference type="EMBL" id="MBB5017047.1"/>
    </source>
</evidence>
<dbReference type="SFLD" id="SFLDS00019">
    <property type="entry name" value="Glutathione_Transferase_(cytos"/>
    <property type="match status" value="1"/>
</dbReference>
<evidence type="ECO:0000259" key="1">
    <source>
        <dbReference type="PROSITE" id="PS50404"/>
    </source>
</evidence>
<dbReference type="Gene3D" id="1.20.1050.10">
    <property type="match status" value="1"/>
</dbReference>
<protein>
    <submittedName>
        <fullName evidence="3">Glutathione S-transferase</fullName>
        <ecNumber evidence="3">2.5.1.18</ecNumber>
    </submittedName>
</protein>
<dbReference type="InterPro" id="IPR004046">
    <property type="entry name" value="GST_C"/>
</dbReference>
<feature type="domain" description="GST N-terminal" evidence="1">
    <location>
        <begin position="1"/>
        <end position="82"/>
    </location>
</feature>
<evidence type="ECO:0000313" key="4">
    <source>
        <dbReference type="Proteomes" id="UP000575898"/>
    </source>
</evidence>
<dbReference type="InterPro" id="IPR036249">
    <property type="entry name" value="Thioredoxin-like_sf"/>
</dbReference>
<dbReference type="InterPro" id="IPR036282">
    <property type="entry name" value="Glutathione-S-Trfase_C_sf"/>
</dbReference>
<dbReference type="SFLD" id="SFLDG00358">
    <property type="entry name" value="Main_(cytGST)"/>
    <property type="match status" value="1"/>
</dbReference>
<dbReference type="Pfam" id="PF13417">
    <property type="entry name" value="GST_N_3"/>
    <property type="match status" value="1"/>
</dbReference>
<organism evidence="3 4">
    <name type="scientific">Chitinivorax tropicus</name>
    <dbReference type="NCBI Taxonomy" id="714531"/>
    <lineage>
        <taxon>Bacteria</taxon>
        <taxon>Pseudomonadati</taxon>
        <taxon>Pseudomonadota</taxon>
        <taxon>Betaproteobacteria</taxon>
        <taxon>Chitinivorax</taxon>
    </lineage>
</organism>
<dbReference type="SUPFAM" id="SSF52833">
    <property type="entry name" value="Thioredoxin-like"/>
    <property type="match status" value="1"/>
</dbReference>